<organism evidence="1 2">
    <name type="scientific">Bugula neritina</name>
    <name type="common">Brown bryozoan</name>
    <name type="synonym">Sertularia neritina</name>
    <dbReference type="NCBI Taxonomy" id="10212"/>
    <lineage>
        <taxon>Eukaryota</taxon>
        <taxon>Metazoa</taxon>
        <taxon>Spiralia</taxon>
        <taxon>Lophotrochozoa</taxon>
        <taxon>Bryozoa</taxon>
        <taxon>Gymnolaemata</taxon>
        <taxon>Cheilostomatida</taxon>
        <taxon>Flustrina</taxon>
        <taxon>Buguloidea</taxon>
        <taxon>Bugulidae</taxon>
        <taxon>Bugula</taxon>
    </lineage>
</organism>
<name>A0A7J7JCR9_BUGNE</name>
<keyword evidence="2" id="KW-1185">Reference proteome</keyword>
<gene>
    <name evidence="1" type="ORF">EB796_017618</name>
</gene>
<dbReference type="AlphaFoldDB" id="A0A7J7JCR9"/>
<comment type="caution">
    <text evidence="1">The sequence shown here is derived from an EMBL/GenBank/DDBJ whole genome shotgun (WGS) entry which is preliminary data.</text>
</comment>
<sequence length="74" mass="8509">MFSMPAPGSGLTVEDVKKFATENMYNSLEWPIRIFFYKYADIPKTNGSRPKLNRKVLTEEIKQRVTQNPSEGLV</sequence>
<dbReference type="EMBL" id="VXIV02002622">
    <property type="protein sequence ID" value="KAF6024072.1"/>
    <property type="molecule type" value="Genomic_DNA"/>
</dbReference>
<evidence type="ECO:0000313" key="2">
    <source>
        <dbReference type="Proteomes" id="UP000593567"/>
    </source>
</evidence>
<protein>
    <submittedName>
        <fullName evidence="1">Uncharacterized protein</fullName>
    </submittedName>
</protein>
<dbReference type="OrthoDB" id="10253869at2759"/>
<proteinExistence type="predicted"/>
<dbReference type="Proteomes" id="UP000593567">
    <property type="component" value="Unassembled WGS sequence"/>
</dbReference>
<accession>A0A7J7JCR9</accession>
<evidence type="ECO:0000313" key="1">
    <source>
        <dbReference type="EMBL" id="KAF6024072.1"/>
    </source>
</evidence>
<reference evidence="1" key="1">
    <citation type="submission" date="2020-06" db="EMBL/GenBank/DDBJ databases">
        <title>Draft genome of Bugula neritina, a colonial animal packing powerful symbionts and potential medicines.</title>
        <authorList>
            <person name="Rayko M."/>
        </authorList>
    </citation>
    <scope>NUCLEOTIDE SEQUENCE [LARGE SCALE GENOMIC DNA]</scope>
    <source>
        <strain evidence="1">Kwan_BN1</strain>
    </source>
</reference>